<accession>A0A6I4MM44</accession>
<evidence type="ECO:0000259" key="1">
    <source>
        <dbReference type="Pfam" id="PF03050"/>
    </source>
</evidence>
<name>A0A6I4MM44_9ACTN</name>
<organism evidence="2 3">
    <name type="scientific">Actinomadura physcomitrii</name>
    <dbReference type="NCBI Taxonomy" id="2650748"/>
    <lineage>
        <taxon>Bacteria</taxon>
        <taxon>Bacillati</taxon>
        <taxon>Actinomycetota</taxon>
        <taxon>Actinomycetes</taxon>
        <taxon>Streptosporangiales</taxon>
        <taxon>Thermomonosporaceae</taxon>
        <taxon>Actinomadura</taxon>
    </lineage>
</organism>
<dbReference type="Proteomes" id="UP000462055">
    <property type="component" value="Unassembled WGS sequence"/>
</dbReference>
<protein>
    <submittedName>
        <fullName evidence="2">Transposase</fullName>
    </submittedName>
</protein>
<gene>
    <name evidence="2" type="ORF">F8568_044455</name>
</gene>
<keyword evidence="3" id="KW-1185">Reference proteome</keyword>
<feature type="domain" description="Transposase IS66 central" evidence="1">
    <location>
        <begin position="21"/>
        <end position="101"/>
    </location>
</feature>
<dbReference type="EMBL" id="WBMS02000068">
    <property type="protein sequence ID" value="MWA07268.1"/>
    <property type="molecule type" value="Genomic_DNA"/>
</dbReference>
<evidence type="ECO:0000313" key="2">
    <source>
        <dbReference type="EMBL" id="MWA07268.1"/>
    </source>
</evidence>
<evidence type="ECO:0000313" key="3">
    <source>
        <dbReference type="Proteomes" id="UP000462055"/>
    </source>
</evidence>
<proteinExistence type="predicted"/>
<dbReference type="AlphaFoldDB" id="A0A6I4MM44"/>
<comment type="caution">
    <text evidence="2">The sequence shown here is derived from an EMBL/GenBank/DDBJ whole genome shotgun (WGS) entry which is preliminary data.</text>
</comment>
<dbReference type="Pfam" id="PF03050">
    <property type="entry name" value="DDE_Tnp_IS66"/>
    <property type="match status" value="1"/>
</dbReference>
<sequence length="113" mass="11688">MSPLWGGDQGGCPAWVYDPACYGPNATALAAHLSAQHHSPVGRVAEILTDVCRIEVSTGWATTASERAEAAVAEAVDVIEEAIVGVPVAHFDESVTRVKGPATSACTPRPLPP</sequence>
<reference evidence="2" key="1">
    <citation type="submission" date="2019-12" db="EMBL/GenBank/DDBJ databases">
        <title>Actinomadura physcomitrii sp. nov., a novel actinomycete isolated from moss [Physcomitrium sphaericum (Ludw) Fuernr].</title>
        <authorList>
            <person name="Zhuang X."/>
        </authorList>
    </citation>
    <scope>NUCLEOTIDE SEQUENCE [LARGE SCALE GENOMIC DNA]</scope>
    <source>
        <strain evidence="2">LD22</strain>
    </source>
</reference>
<dbReference type="InterPro" id="IPR004291">
    <property type="entry name" value="Transposase_IS66_central"/>
</dbReference>